<keyword evidence="11" id="KW-0325">Glycoprotein</keyword>
<evidence type="ECO:0000256" key="12">
    <source>
        <dbReference type="ARBA" id="ARBA00023257"/>
    </source>
</evidence>
<dbReference type="SMART" id="SM00918">
    <property type="entry name" value="Lig_chan-Glu_bd"/>
    <property type="match status" value="1"/>
</dbReference>
<feature type="site" description="Interaction with the cone snail toxin Con-ikot-ikot" evidence="18">
    <location>
        <position position="686"/>
    </location>
</feature>
<dbReference type="Proteomes" id="UP000318571">
    <property type="component" value="Chromosome 5"/>
</dbReference>
<dbReference type="CDD" id="cd06382">
    <property type="entry name" value="PBP1_iGluR_Kainate"/>
    <property type="match status" value="1"/>
</dbReference>
<dbReference type="InterPro" id="IPR001508">
    <property type="entry name" value="Iono_Glu_rcpt_met"/>
</dbReference>
<dbReference type="InterPro" id="IPR015683">
    <property type="entry name" value="Ionotropic_Glu_rcpt"/>
</dbReference>
<evidence type="ECO:0000256" key="3">
    <source>
        <dbReference type="ARBA" id="ARBA00022475"/>
    </source>
</evidence>
<feature type="transmembrane region" description="Helical" evidence="21">
    <location>
        <begin position="817"/>
        <end position="841"/>
    </location>
</feature>
<dbReference type="Gene3D" id="3.40.190.10">
    <property type="entry name" value="Periplasmic binding protein-like II"/>
    <property type="match status" value="2"/>
</dbReference>
<feature type="binding site" evidence="17">
    <location>
        <position position="681"/>
    </location>
    <ligand>
        <name>L-glutamate</name>
        <dbReference type="ChEBI" id="CHEBI:29985"/>
    </ligand>
</feature>
<evidence type="ECO:0000256" key="16">
    <source>
        <dbReference type="ARBA" id="ARBA00072754"/>
    </source>
</evidence>
<evidence type="ECO:0000256" key="4">
    <source>
        <dbReference type="ARBA" id="ARBA00022692"/>
    </source>
</evidence>
<keyword evidence="12" id="KW-0628">Postsynaptic cell membrane</keyword>
<dbReference type="OMA" id="EYQLRMG"/>
<feature type="transmembrane region" description="Helical" evidence="21">
    <location>
        <begin position="630"/>
        <end position="653"/>
    </location>
</feature>
<dbReference type="FunFam" id="3.40.190.10:FF:000061">
    <property type="entry name" value="Glutamate receptor, ionotropic kainate"/>
    <property type="match status" value="1"/>
</dbReference>
<evidence type="ECO:0000256" key="8">
    <source>
        <dbReference type="ARBA" id="ARBA00023065"/>
    </source>
</evidence>
<keyword evidence="6 21" id="KW-1133">Transmembrane helix</keyword>
<evidence type="ECO:0000313" key="25">
    <source>
        <dbReference type="EMBL" id="TRY77234.1"/>
    </source>
</evidence>
<feature type="compositionally biased region" description="Polar residues" evidence="20">
    <location>
        <begin position="919"/>
        <end position="933"/>
    </location>
</feature>
<feature type="domain" description="Ionotropic glutamate receptor L-glutamate and glycine-binding" evidence="24">
    <location>
        <begin position="427"/>
        <end position="498"/>
    </location>
</feature>
<evidence type="ECO:0000256" key="20">
    <source>
        <dbReference type="SAM" id="MobiDB-lite"/>
    </source>
</evidence>
<comment type="subcellular location">
    <subcellularLocation>
        <location evidence="15">Postsynaptic cell membrane</location>
        <topology evidence="15">Multi-pass membrane protein</topology>
    </subcellularLocation>
</comment>
<feature type="binding site" evidence="17">
    <location>
        <position position="514"/>
    </location>
    <ligand>
        <name>L-glutamate</name>
        <dbReference type="ChEBI" id="CHEBI:29985"/>
    </ligand>
</feature>
<feature type="chain" id="PRO_5022203078" description="Glutamate receptor 1" evidence="22">
    <location>
        <begin position="21"/>
        <end position="933"/>
    </location>
</feature>
<sequence>MVLLPIVILLMGLGVPLSLGQLAPVPDIIRLGALFDGTEVTPLEAAFIHGINMVNDDRSILIRSRLTSAIDKVPQSDSFKASKKVCQMATSGLAAIFGPSVPSTANHIQSISDTFHIPHIETRWDYSFDRGDYAINIHPHPSSLSKAYADLVKAFGWKSLVLLYENEESMIKLQEVLKYPRHVDTIRLTVRQLYTDTDDYRPLLKEIKTSGATKIVLDCAFNKIEKVLKQADEIGLISDYHSFLITSLDLERVDFSPYKRSNVNITGFRMIDPASPQVSHYLKKWNYRAGDGKGEFHPLYSENILMYDSVRVVAKAMDDLAQIEGFSLNPISCRRSQPLEYGPKLAEYIRRVEYMGLSGEVFFDADGFRTDFQLDLLEKRRDHMYKIGIWTPDVGINVTLTQSEVEGQIVEKLQNKTLRITTSDTTPFIMKKALDVPKEALERMSFEEKYEGYVIDLVKELAKALKFKYKFHMVMDGKYGNVDPKTGEWNGMIRELQDQKADMAVIDLSITLERQSAVDFTMPFMNTGVGILYKKKAPPAPNLFSFLSPLSLDVWIYMTTAYLAISIQMFLLARVTPYEWDNPHPCKSDPDELETQFNVKNALWFGIGSFLCQGSDILPKAISTRMVAGMWWFFTLIMISSYTANLAAFLTAAKMDVPINSADDLAKQTKIKYGTYCCGSTNSFFRGSTIPTYTKLNAFMESAKPSVYTSGNQEGIERVRKEEGAYAFFMEGAAIEYHVERTCDLTQIGGLLDSKGYGIALPPDSPYTSTVSNGILYLQEAGILQQLKIKWWKEMHGGGKCTGSGGEDSAQLGLPNLGGVFIVLLAGMIASCIIAIIEFVWKKRILLQDENESLLAEMWGDFKFAVDLRASDTKPVPKEGSRAGSKSILNDGSHYGTNILEGDREGRKTDHPDDESPYATFNDNYSTTKSHKG</sequence>
<evidence type="ECO:0000256" key="9">
    <source>
        <dbReference type="ARBA" id="ARBA00023136"/>
    </source>
</evidence>
<feature type="signal peptide" evidence="22">
    <location>
        <begin position="1"/>
        <end position="20"/>
    </location>
</feature>
<evidence type="ECO:0000256" key="11">
    <source>
        <dbReference type="ARBA" id="ARBA00023180"/>
    </source>
</evidence>
<dbReference type="Gene3D" id="3.40.50.2300">
    <property type="match status" value="2"/>
</dbReference>
<dbReference type="InterPro" id="IPR019594">
    <property type="entry name" value="Glu/Gly-bd"/>
</dbReference>
<evidence type="ECO:0000256" key="10">
    <source>
        <dbReference type="ARBA" id="ARBA00023170"/>
    </source>
</evidence>
<evidence type="ECO:0000256" key="1">
    <source>
        <dbReference type="ARBA" id="ARBA00008685"/>
    </source>
</evidence>
<keyword evidence="3" id="KW-1003">Cell membrane</keyword>
<feature type="region of interest" description="Disordered" evidence="20">
    <location>
        <begin position="873"/>
        <end position="933"/>
    </location>
</feature>
<keyword evidence="10" id="KW-0675">Receptor</keyword>
<reference evidence="25 26" key="1">
    <citation type="journal article" date="2018" name="Nat. Ecol. Evol.">
        <title>Genomic signatures of mitonuclear coevolution across populations of Tigriopus californicus.</title>
        <authorList>
            <person name="Barreto F.S."/>
            <person name="Watson E.T."/>
            <person name="Lima T.G."/>
            <person name="Willett C.S."/>
            <person name="Edmands S."/>
            <person name="Li W."/>
            <person name="Burton R.S."/>
        </authorList>
    </citation>
    <scope>NUCLEOTIDE SEQUENCE [LARGE SCALE GENOMIC DNA]</scope>
    <source>
        <strain evidence="25 26">San Diego</strain>
    </source>
</reference>
<evidence type="ECO:0000313" key="26">
    <source>
        <dbReference type="Proteomes" id="UP000318571"/>
    </source>
</evidence>
<evidence type="ECO:0000256" key="21">
    <source>
        <dbReference type="SAM" id="Phobius"/>
    </source>
</evidence>
<keyword evidence="19" id="KW-1015">Disulfide bond</keyword>
<keyword evidence="2" id="KW-0813">Transport</keyword>
<dbReference type="OrthoDB" id="5984008at2759"/>
<feature type="disulfide bond" evidence="19">
    <location>
        <begin position="743"/>
        <end position="801"/>
    </location>
</feature>
<keyword evidence="8" id="KW-0406">Ion transport</keyword>
<evidence type="ECO:0000259" key="23">
    <source>
        <dbReference type="SMART" id="SM00079"/>
    </source>
</evidence>
<dbReference type="GO" id="GO:0004970">
    <property type="term" value="F:glutamate-gated receptor activity"/>
    <property type="evidence" value="ECO:0007669"/>
    <property type="project" value="UniProtKB-ARBA"/>
</dbReference>
<keyword evidence="4 21" id="KW-0812">Transmembrane</keyword>
<feature type="compositionally biased region" description="Basic and acidic residues" evidence="20">
    <location>
        <begin position="901"/>
        <end position="911"/>
    </location>
</feature>
<feature type="binding site" evidence="17">
    <location>
        <position position="509"/>
    </location>
    <ligand>
        <name>L-glutamate</name>
        <dbReference type="ChEBI" id="CHEBI:29985"/>
    </ligand>
</feature>
<feature type="site" description="Crucial to convey clamshell closure to channel opening" evidence="18">
    <location>
        <position position="659"/>
    </location>
</feature>
<dbReference type="SUPFAM" id="SSF53822">
    <property type="entry name" value="Periplasmic binding protein-like I"/>
    <property type="match status" value="1"/>
</dbReference>
<keyword evidence="9 21" id="KW-0472">Membrane</keyword>
<gene>
    <name evidence="25" type="ORF">TCAL_08544</name>
</gene>
<accession>A0A553PHT2</accession>
<organism evidence="25 26">
    <name type="scientific">Tigriopus californicus</name>
    <name type="common">Marine copepod</name>
    <dbReference type="NCBI Taxonomy" id="6832"/>
    <lineage>
        <taxon>Eukaryota</taxon>
        <taxon>Metazoa</taxon>
        <taxon>Ecdysozoa</taxon>
        <taxon>Arthropoda</taxon>
        <taxon>Crustacea</taxon>
        <taxon>Multicrustacea</taxon>
        <taxon>Hexanauplia</taxon>
        <taxon>Copepoda</taxon>
        <taxon>Harpacticoida</taxon>
        <taxon>Harpacticidae</taxon>
        <taxon>Tigriopus</taxon>
    </lineage>
</organism>
<name>A0A553PHT2_TIGCA</name>
<keyword evidence="7" id="KW-0770">Synapse</keyword>
<dbReference type="AlphaFoldDB" id="A0A553PHT2"/>
<keyword evidence="13" id="KW-1071">Ligand-gated ion channel</keyword>
<evidence type="ECO:0000256" key="6">
    <source>
        <dbReference type="ARBA" id="ARBA00022989"/>
    </source>
</evidence>
<evidence type="ECO:0000256" key="5">
    <source>
        <dbReference type="ARBA" id="ARBA00022729"/>
    </source>
</evidence>
<evidence type="ECO:0000259" key="24">
    <source>
        <dbReference type="SMART" id="SM00918"/>
    </source>
</evidence>
<evidence type="ECO:0000256" key="15">
    <source>
        <dbReference type="ARBA" id="ARBA00034104"/>
    </source>
</evidence>
<evidence type="ECO:0000256" key="17">
    <source>
        <dbReference type="PIRSR" id="PIRSR601508-1"/>
    </source>
</evidence>
<dbReference type="PANTHER" id="PTHR18966">
    <property type="entry name" value="IONOTROPIC GLUTAMATE RECEPTOR"/>
    <property type="match status" value="1"/>
</dbReference>
<feature type="transmembrane region" description="Helical" evidence="21">
    <location>
        <begin position="554"/>
        <end position="573"/>
    </location>
</feature>
<dbReference type="Pfam" id="PF01094">
    <property type="entry name" value="ANF_receptor"/>
    <property type="match status" value="1"/>
</dbReference>
<dbReference type="SMART" id="SM00079">
    <property type="entry name" value="PBPe"/>
    <property type="match status" value="1"/>
</dbReference>
<dbReference type="FunFam" id="1.10.287.70:FF:000064">
    <property type="entry name" value="Glutamate receptor ionotropic, kainate"/>
    <property type="match status" value="1"/>
</dbReference>
<dbReference type="FunFam" id="3.40.190.10:FF:000178">
    <property type="entry name" value="Glutamate receptor subunit"/>
    <property type="match status" value="1"/>
</dbReference>
<evidence type="ECO:0000256" key="7">
    <source>
        <dbReference type="ARBA" id="ARBA00023018"/>
    </source>
</evidence>
<protein>
    <recommendedName>
        <fullName evidence="16">Glutamate receptor 1</fullName>
    </recommendedName>
</protein>
<keyword evidence="14" id="KW-0407">Ion channel</keyword>
<dbReference type="Pfam" id="PF00060">
    <property type="entry name" value="Lig_chan"/>
    <property type="match status" value="1"/>
</dbReference>
<feature type="domain" description="Ionotropic glutamate receptor C-terminal" evidence="23">
    <location>
        <begin position="417"/>
        <end position="794"/>
    </location>
</feature>
<dbReference type="Pfam" id="PF10613">
    <property type="entry name" value="Lig_chan-Glu_bd"/>
    <property type="match status" value="1"/>
</dbReference>
<feature type="binding site" evidence="17">
    <location>
        <position position="731"/>
    </location>
    <ligand>
        <name>L-glutamate</name>
        <dbReference type="ChEBI" id="CHEBI:29985"/>
    </ligand>
</feature>
<dbReference type="STRING" id="6832.A0A553PHT2"/>
<comment type="caution">
    <text evidence="25">The sequence shown here is derived from an EMBL/GenBank/DDBJ whole genome shotgun (WGS) entry which is preliminary data.</text>
</comment>
<dbReference type="InterPro" id="IPR001320">
    <property type="entry name" value="Iontro_rcpt_C"/>
</dbReference>
<dbReference type="GO" id="GO:0008328">
    <property type="term" value="C:ionotropic glutamate receptor complex"/>
    <property type="evidence" value="ECO:0007669"/>
    <property type="project" value="UniProtKB-ARBA"/>
</dbReference>
<evidence type="ECO:0000256" key="19">
    <source>
        <dbReference type="PIRSR" id="PIRSR601508-3"/>
    </source>
</evidence>
<dbReference type="GO" id="GO:0045211">
    <property type="term" value="C:postsynaptic membrane"/>
    <property type="evidence" value="ECO:0007669"/>
    <property type="project" value="UniProtKB-SubCell"/>
</dbReference>
<evidence type="ECO:0000256" key="14">
    <source>
        <dbReference type="ARBA" id="ARBA00023303"/>
    </source>
</evidence>
<keyword evidence="5 22" id="KW-0732">Signal</keyword>
<dbReference type="InterPro" id="IPR001828">
    <property type="entry name" value="ANF_lig-bd_rcpt"/>
</dbReference>
<evidence type="ECO:0000256" key="22">
    <source>
        <dbReference type="SAM" id="SignalP"/>
    </source>
</evidence>
<dbReference type="Gene3D" id="1.10.287.70">
    <property type="match status" value="1"/>
</dbReference>
<keyword evidence="26" id="KW-1185">Reference proteome</keyword>
<evidence type="ECO:0000256" key="18">
    <source>
        <dbReference type="PIRSR" id="PIRSR601508-2"/>
    </source>
</evidence>
<feature type="binding site" evidence="17">
    <location>
        <position position="680"/>
    </location>
    <ligand>
        <name>L-glutamate</name>
        <dbReference type="ChEBI" id="CHEBI:29985"/>
    </ligand>
</feature>
<comment type="similarity">
    <text evidence="1">Belongs to the glutamate-gated ion channel (TC 1.A.10.1) family.</text>
</comment>
<evidence type="ECO:0000256" key="13">
    <source>
        <dbReference type="ARBA" id="ARBA00023286"/>
    </source>
</evidence>
<proteinExistence type="inferred from homology"/>
<dbReference type="EMBL" id="VCGU01000004">
    <property type="protein sequence ID" value="TRY77234.1"/>
    <property type="molecule type" value="Genomic_DNA"/>
</dbReference>
<dbReference type="PRINTS" id="PR00177">
    <property type="entry name" value="NMDARECEPTOR"/>
</dbReference>
<dbReference type="SUPFAM" id="SSF53850">
    <property type="entry name" value="Periplasmic binding protein-like II"/>
    <property type="match status" value="1"/>
</dbReference>
<evidence type="ECO:0000256" key="2">
    <source>
        <dbReference type="ARBA" id="ARBA00022448"/>
    </source>
</evidence>
<dbReference type="InterPro" id="IPR028082">
    <property type="entry name" value="Peripla_BP_I"/>
</dbReference>